<evidence type="ECO:0000313" key="9">
    <source>
        <dbReference type="EMBL" id="CAG01140.1"/>
    </source>
</evidence>
<protein>
    <recommendedName>
        <fullName evidence="6">Large ribosomal subunit protein uL23m</fullName>
    </recommendedName>
    <alternativeName>
        <fullName evidence="7">39S ribosomal protein L23, mitochondrial</fullName>
    </alternativeName>
</protein>
<dbReference type="InterPro" id="IPR013025">
    <property type="entry name" value="Ribosomal_uL23-like"/>
</dbReference>
<evidence type="ECO:0000256" key="8">
    <source>
        <dbReference type="SAM" id="MobiDB-lite"/>
    </source>
</evidence>
<sequence length="272" mass="31024">MPVTRVLYPLHQLGNPQLRIFRPKWFLTLVRPGKEQPPDTVQFHIPMEMTKLDVKNYLEKIYEVPVGAVRTRIQFGSNKKRNHLNQRVNQPDYKLAYVHMLRGSGRCFDASGIPAGVGSDTPVSSDAQRCQKESCQDSPLWCWCCSDSDALQRLHQPQCSALHSSVPTQPNDHRAKQDMGLDQQLQNKWAKPLPSLTSSQQRSRRSLRDQWRTCRRSSWRTRSRGKSLTPGGEGSPNGLGFETTPREKLCYTCECLIRSNMFRPTTTSVTSP</sequence>
<feature type="region of interest" description="Disordered" evidence="8">
    <location>
        <begin position="191"/>
        <end position="241"/>
    </location>
</feature>
<keyword evidence="4" id="KW-0496">Mitochondrion</keyword>
<keyword evidence="3" id="KW-0689">Ribosomal protein</keyword>
<dbReference type="EMBL" id="CAAE01014627">
    <property type="protein sequence ID" value="CAG01140.1"/>
    <property type="molecule type" value="Genomic_DNA"/>
</dbReference>
<evidence type="ECO:0000256" key="6">
    <source>
        <dbReference type="ARBA" id="ARBA00039977"/>
    </source>
</evidence>
<accession>Q4SDZ2</accession>
<dbReference type="GO" id="GO:0032543">
    <property type="term" value="P:mitochondrial translation"/>
    <property type="evidence" value="ECO:0007669"/>
    <property type="project" value="TreeGrafter"/>
</dbReference>
<dbReference type="Gene3D" id="3.30.70.330">
    <property type="match status" value="1"/>
</dbReference>
<evidence type="ECO:0000256" key="2">
    <source>
        <dbReference type="ARBA" id="ARBA00006700"/>
    </source>
</evidence>
<dbReference type="GO" id="GO:0005762">
    <property type="term" value="C:mitochondrial large ribosomal subunit"/>
    <property type="evidence" value="ECO:0007669"/>
    <property type="project" value="TreeGrafter"/>
</dbReference>
<comment type="similarity">
    <text evidence="2">Belongs to the universal ribosomal protein uL23 family.</text>
</comment>
<evidence type="ECO:0000256" key="7">
    <source>
        <dbReference type="ARBA" id="ARBA00041375"/>
    </source>
</evidence>
<dbReference type="PANTHER" id="PTHR12059:SF5">
    <property type="entry name" value="LARGE RIBOSOMAL SUBUNIT PROTEIN UL23M"/>
    <property type="match status" value="1"/>
</dbReference>
<organism evidence="9">
    <name type="scientific">Tetraodon nigroviridis</name>
    <name type="common">Spotted green pufferfish</name>
    <name type="synonym">Chelonodon nigroviridis</name>
    <dbReference type="NCBI Taxonomy" id="99883"/>
    <lineage>
        <taxon>Eukaryota</taxon>
        <taxon>Metazoa</taxon>
        <taxon>Chordata</taxon>
        <taxon>Craniata</taxon>
        <taxon>Vertebrata</taxon>
        <taxon>Euteleostomi</taxon>
        <taxon>Actinopterygii</taxon>
        <taxon>Neopterygii</taxon>
        <taxon>Teleostei</taxon>
        <taxon>Neoteleostei</taxon>
        <taxon>Acanthomorphata</taxon>
        <taxon>Eupercaria</taxon>
        <taxon>Tetraodontiformes</taxon>
        <taxon>Tetradontoidea</taxon>
        <taxon>Tetraodontidae</taxon>
        <taxon>Tetraodon</taxon>
    </lineage>
</organism>
<dbReference type="GO" id="GO:0003735">
    <property type="term" value="F:structural constituent of ribosome"/>
    <property type="evidence" value="ECO:0007669"/>
    <property type="project" value="InterPro"/>
</dbReference>
<feature type="compositionally biased region" description="Basic residues" evidence="8">
    <location>
        <begin position="213"/>
        <end position="225"/>
    </location>
</feature>
<dbReference type="FunFam" id="3.30.70.330:FF:000284">
    <property type="entry name" value="39S ribosomal protein L23, mitochondrial"/>
    <property type="match status" value="1"/>
</dbReference>
<dbReference type="SUPFAM" id="SSF54189">
    <property type="entry name" value="Ribosomal proteins S24e, L23 and L15e"/>
    <property type="match status" value="1"/>
</dbReference>
<dbReference type="PANTHER" id="PTHR12059">
    <property type="entry name" value="RIBOSOMAL PROTEIN L23-RELATED"/>
    <property type="match status" value="1"/>
</dbReference>
<evidence type="ECO:0000256" key="5">
    <source>
        <dbReference type="ARBA" id="ARBA00023274"/>
    </source>
</evidence>
<dbReference type="InterPro" id="IPR012677">
    <property type="entry name" value="Nucleotide-bd_a/b_plait_sf"/>
</dbReference>
<proteinExistence type="inferred from homology"/>
<evidence type="ECO:0000256" key="1">
    <source>
        <dbReference type="ARBA" id="ARBA00004173"/>
    </source>
</evidence>
<evidence type="ECO:0000256" key="3">
    <source>
        <dbReference type="ARBA" id="ARBA00022980"/>
    </source>
</evidence>
<dbReference type="InterPro" id="IPR012678">
    <property type="entry name" value="Ribosomal_uL23/eL15/eS24_sf"/>
</dbReference>
<gene>
    <name evidence="9" type="ORF">GSTENG00019787001</name>
</gene>
<comment type="subcellular location">
    <subcellularLocation>
        <location evidence="1">Mitochondrion</location>
    </subcellularLocation>
</comment>
<dbReference type="AlphaFoldDB" id="Q4SDZ2"/>
<dbReference type="Pfam" id="PF00276">
    <property type="entry name" value="Ribosomal_L23"/>
    <property type="match status" value="1"/>
</dbReference>
<dbReference type="KEGG" id="tng:GSTEN00019787G001"/>
<evidence type="ECO:0000256" key="4">
    <source>
        <dbReference type="ARBA" id="ARBA00023128"/>
    </source>
</evidence>
<name>Q4SDZ2_TETNG</name>
<comment type="caution">
    <text evidence="9">The sequence shown here is derived from an EMBL/GenBank/DDBJ whole genome shotgun (WGS) entry which is preliminary data.</text>
</comment>
<dbReference type="HOGENOM" id="CLU_103097_1_0_1"/>
<dbReference type="OrthoDB" id="275582at2759"/>
<keyword evidence="5" id="KW-0687">Ribonucleoprotein</keyword>
<reference evidence="9" key="2">
    <citation type="submission" date="2004-02" db="EMBL/GenBank/DDBJ databases">
        <authorList>
            <consortium name="Genoscope"/>
            <consortium name="Whitehead Institute Centre for Genome Research"/>
        </authorList>
    </citation>
    <scope>NUCLEOTIDE SEQUENCE</scope>
</reference>
<reference evidence="9" key="1">
    <citation type="journal article" date="2004" name="Nature">
        <title>Genome duplication in the teleost fish Tetraodon nigroviridis reveals the early vertebrate proto-karyotype.</title>
        <authorList>
            <person name="Jaillon O."/>
            <person name="Aury J.-M."/>
            <person name="Brunet F."/>
            <person name="Petit J.-L."/>
            <person name="Stange-Thomann N."/>
            <person name="Mauceli E."/>
            <person name="Bouneau L."/>
            <person name="Fischer C."/>
            <person name="Ozouf-Costaz C."/>
            <person name="Bernot A."/>
            <person name="Nicaud S."/>
            <person name="Jaffe D."/>
            <person name="Fisher S."/>
            <person name="Lutfalla G."/>
            <person name="Dossat C."/>
            <person name="Segurens B."/>
            <person name="Dasilva C."/>
            <person name="Salanoubat M."/>
            <person name="Levy M."/>
            <person name="Boudet N."/>
            <person name="Castellano S."/>
            <person name="Anthouard V."/>
            <person name="Jubin C."/>
            <person name="Castelli V."/>
            <person name="Katinka M."/>
            <person name="Vacherie B."/>
            <person name="Biemont C."/>
            <person name="Skalli Z."/>
            <person name="Cattolico L."/>
            <person name="Poulain J."/>
            <person name="De Berardinis V."/>
            <person name="Cruaud C."/>
            <person name="Duprat S."/>
            <person name="Brottier P."/>
            <person name="Coutanceau J.-P."/>
            <person name="Gouzy J."/>
            <person name="Parra G."/>
            <person name="Lardier G."/>
            <person name="Chapple C."/>
            <person name="McKernan K.J."/>
            <person name="McEwan P."/>
            <person name="Bosak S."/>
            <person name="Kellis M."/>
            <person name="Volff J.-N."/>
            <person name="Guigo R."/>
            <person name="Zody M.C."/>
            <person name="Mesirov J."/>
            <person name="Lindblad-Toh K."/>
            <person name="Birren B."/>
            <person name="Nusbaum C."/>
            <person name="Kahn D."/>
            <person name="Robinson-Rechavi M."/>
            <person name="Laudet V."/>
            <person name="Schachter V."/>
            <person name="Quetier F."/>
            <person name="Saurin W."/>
            <person name="Scarpelli C."/>
            <person name="Wincker P."/>
            <person name="Lander E.S."/>
            <person name="Weissenbach J."/>
            <person name="Roest Crollius H."/>
        </authorList>
    </citation>
    <scope>NUCLEOTIDE SEQUENCE [LARGE SCALE GENOMIC DNA]</scope>
</reference>